<evidence type="ECO:0000256" key="8">
    <source>
        <dbReference type="SAM" id="SignalP"/>
    </source>
</evidence>
<keyword evidence="5" id="KW-0134">Cell wall</keyword>
<accession>I3SQF7</accession>
<name>I3SQF7_LOTJA</name>
<dbReference type="GO" id="GO:0042545">
    <property type="term" value="P:cell wall modification"/>
    <property type="evidence" value="ECO:0007669"/>
    <property type="project" value="InterPro"/>
</dbReference>
<dbReference type="AlphaFoldDB" id="I3SQF7"/>
<comment type="pathway">
    <text evidence="2">Glycan metabolism; pectin degradation; 2-dehydro-3-deoxy-D-gluconate from pectin: step 1/5.</text>
</comment>
<comment type="subcellular location">
    <subcellularLocation>
        <location evidence="1">Secreted</location>
        <location evidence="1">Cell wall</location>
    </subcellularLocation>
</comment>
<proteinExistence type="evidence at transcript level"/>
<dbReference type="Gene3D" id="2.160.20.10">
    <property type="entry name" value="Single-stranded right-handed beta-helix, Pectin lyase-like"/>
    <property type="match status" value="1"/>
</dbReference>
<feature type="domain" description="Pectinesterase catalytic" evidence="9">
    <location>
        <begin position="92"/>
        <end position="142"/>
    </location>
</feature>
<protein>
    <recommendedName>
        <fullName evidence="4">pectinesterase</fullName>
        <ecNumber evidence="4">3.1.1.11</ecNumber>
    </recommendedName>
</protein>
<comment type="similarity">
    <text evidence="3">Belongs to the pectinesterase family.</text>
</comment>
<dbReference type="UniPathway" id="UPA00545">
    <property type="reaction ID" value="UER00823"/>
</dbReference>
<dbReference type="SUPFAM" id="SSF51126">
    <property type="entry name" value="Pectin lyase-like"/>
    <property type="match status" value="1"/>
</dbReference>
<dbReference type="EMBL" id="BT142705">
    <property type="protein sequence ID" value="AFK42499.1"/>
    <property type="molecule type" value="mRNA"/>
</dbReference>
<organism evidence="10">
    <name type="scientific">Lotus japonicus</name>
    <name type="common">Lotus corniculatus var. japonicus</name>
    <dbReference type="NCBI Taxonomy" id="34305"/>
    <lineage>
        <taxon>Eukaryota</taxon>
        <taxon>Viridiplantae</taxon>
        <taxon>Streptophyta</taxon>
        <taxon>Embryophyta</taxon>
        <taxon>Tracheophyta</taxon>
        <taxon>Spermatophyta</taxon>
        <taxon>Magnoliopsida</taxon>
        <taxon>eudicotyledons</taxon>
        <taxon>Gunneridae</taxon>
        <taxon>Pentapetalae</taxon>
        <taxon>rosids</taxon>
        <taxon>fabids</taxon>
        <taxon>Fabales</taxon>
        <taxon>Fabaceae</taxon>
        <taxon>Papilionoideae</taxon>
        <taxon>50 kb inversion clade</taxon>
        <taxon>NPAAA clade</taxon>
        <taxon>Hologalegina</taxon>
        <taxon>robinioid clade</taxon>
        <taxon>Loteae</taxon>
        <taxon>Lotus</taxon>
    </lineage>
</organism>
<dbReference type="InterPro" id="IPR011050">
    <property type="entry name" value="Pectin_lyase_fold/virulence"/>
</dbReference>
<evidence type="ECO:0000259" key="9">
    <source>
        <dbReference type="Pfam" id="PF01095"/>
    </source>
</evidence>
<dbReference type="PANTHER" id="PTHR31321:SF31">
    <property type="entry name" value="PECTINESTERASE QRT1"/>
    <property type="match status" value="1"/>
</dbReference>
<keyword evidence="5" id="KW-0964">Secreted</keyword>
<reference evidence="10" key="1">
    <citation type="submission" date="2012-05" db="EMBL/GenBank/DDBJ databases">
        <authorList>
            <person name="Krishnakumar V."/>
            <person name="Cheung F."/>
            <person name="Xiao Y."/>
            <person name="Chan A."/>
            <person name="Moskal W.A."/>
            <person name="Town C.D."/>
        </authorList>
    </citation>
    <scope>NUCLEOTIDE SEQUENCE</scope>
</reference>
<evidence type="ECO:0000256" key="3">
    <source>
        <dbReference type="ARBA" id="ARBA00008891"/>
    </source>
</evidence>
<feature type="chain" id="PRO_5011118925" description="pectinesterase" evidence="8">
    <location>
        <begin position="20"/>
        <end position="144"/>
    </location>
</feature>
<evidence type="ECO:0000256" key="1">
    <source>
        <dbReference type="ARBA" id="ARBA00004191"/>
    </source>
</evidence>
<evidence type="ECO:0000256" key="5">
    <source>
        <dbReference type="ARBA" id="ARBA00022512"/>
    </source>
</evidence>
<evidence type="ECO:0000256" key="4">
    <source>
        <dbReference type="ARBA" id="ARBA00013229"/>
    </source>
</evidence>
<dbReference type="InterPro" id="IPR000070">
    <property type="entry name" value="Pectinesterase_cat"/>
</dbReference>
<keyword evidence="7" id="KW-0063">Aspartyl esterase</keyword>
<keyword evidence="8" id="KW-0732">Signal</keyword>
<evidence type="ECO:0000313" key="10">
    <source>
        <dbReference type="EMBL" id="AFK42499.1"/>
    </source>
</evidence>
<dbReference type="InterPro" id="IPR012334">
    <property type="entry name" value="Pectin_lyas_fold"/>
</dbReference>
<evidence type="ECO:0000256" key="7">
    <source>
        <dbReference type="ARBA" id="ARBA00023085"/>
    </source>
</evidence>
<sequence length="144" mass="16505">MMVAWLYFSSFFNLHLCLGVPQELDSKCESGDQPLRQQNLELLIEMMQIMSLLVDLAKGGHDNRVRSYISWEDLKVDEQSLALKSNNDVRVIMVDQHGRGHSKTVQGAVDMLPDHTTQRVNIYIFPGVYREKVLVPKTKPYVSL</sequence>
<keyword evidence="6" id="KW-0378">Hydrolase</keyword>
<dbReference type="GO" id="GO:0045490">
    <property type="term" value="P:pectin catabolic process"/>
    <property type="evidence" value="ECO:0007669"/>
    <property type="project" value="UniProtKB-UniPathway"/>
</dbReference>
<dbReference type="GO" id="GO:0030599">
    <property type="term" value="F:pectinesterase activity"/>
    <property type="evidence" value="ECO:0007669"/>
    <property type="project" value="UniProtKB-EC"/>
</dbReference>
<dbReference type="PANTHER" id="PTHR31321">
    <property type="entry name" value="ACYL-COA THIOESTER HYDROLASE YBHC-RELATED"/>
    <property type="match status" value="1"/>
</dbReference>
<evidence type="ECO:0000256" key="6">
    <source>
        <dbReference type="ARBA" id="ARBA00022801"/>
    </source>
</evidence>
<dbReference type="Pfam" id="PF01095">
    <property type="entry name" value="Pectinesterase"/>
    <property type="match status" value="1"/>
</dbReference>
<evidence type="ECO:0000256" key="2">
    <source>
        <dbReference type="ARBA" id="ARBA00005184"/>
    </source>
</evidence>
<dbReference type="EC" id="3.1.1.11" evidence="4"/>
<feature type="signal peptide" evidence="8">
    <location>
        <begin position="1"/>
        <end position="19"/>
    </location>
</feature>